<dbReference type="Pfam" id="PF02371">
    <property type="entry name" value="Transposase_20"/>
    <property type="match status" value="1"/>
</dbReference>
<sequence length="293" mass="33337">MKLYSGIDLHSTNSYLAIIDESGKRIFKEKLPNEIATITEKLSLYSGTLEGVVVESTYNWYWLVDGLMAEGFTVHLANPSAIQKYSGLKHVDDKHDAFWLAEMLRLNILPEGYIYPKEERPIRDLLRKRSHLVNLRSSLLISLQNIITRNCGAKMKTNDIRRLRENRVQPLLAGNEDLALAGQVSKDSIDFLTRQIRTIETFIEKKLELRDAYQNLVTIPGIGKILGLTIMLETGPVERFEKVGNYASYCRAVSSQWTSNGKTKGKGNKKNGNKYLCWAFSEAAEFARRFDKA</sequence>
<evidence type="ECO:0000313" key="3">
    <source>
        <dbReference type="EMBL" id="TWJ33461.1"/>
    </source>
</evidence>
<proteinExistence type="predicted"/>
<dbReference type="AlphaFoldDB" id="A0A562WT33"/>
<dbReference type="PANTHER" id="PTHR33055:SF15">
    <property type="entry name" value="TRANSPOSASE-RELATED"/>
    <property type="match status" value="1"/>
</dbReference>
<name>A0A562WT33_9BACT</name>
<dbReference type="InterPro" id="IPR003346">
    <property type="entry name" value="Transposase_20"/>
</dbReference>
<organism evidence="3 4">
    <name type="scientific">Geobacter argillaceus</name>
    <dbReference type="NCBI Taxonomy" id="345631"/>
    <lineage>
        <taxon>Bacteria</taxon>
        <taxon>Pseudomonadati</taxon>
        <taxon>Thermodesulfobacteriota</taxon>
        <taxon>Desulfuromonadia</taxon>
        <taxon>Geobacterales</taxon>
        <taxon>Geobacteraceae</taxon>
        <taxon>Geobacter</taxon>
    </lineage>
</organism>
<dbReference type="GO" id="GO:0006313">
    <property type="term" value="P:DNA transposition"/>
    <property type="evidence" value="ECO:0007669"/>
    <property type="project" value="InterPro"/>
</dbReference>
<dbReference type="EMBL" id="VLLN01000001">
    <property type="protein sequence ID" value="TWJ33461.1"/>
    <property type="molecule type" value="Genomic_DNA"/>
</dbReference>
<dbReference type="RefSeq" id="WP_170241802.1">
    <property type="nucleotide sequence ID" value="NZ_VLLN01000001.1"/>
</dbReference>
<dbReference type="GO" id="GO:0004803">
    <property type="term" value="F:transposase activity"/>
    <property type="evidence" value="ECO:0007669"/>
    <property type="project" value="InterPro"/>
</dbReference>
<dbReference type="Proteomes" id="UP000319449">
    <property type="component" value="Unassembled WGS sequence"/>
</dbReference>
<evidence type="ECO:0000313" key="4">
    <source>
        <dbReference type="Proteomes" id="UP000319449"/>
    </source>
</evidence>
<dbReference type="NCBIfam" id="NF033542">
    <property type="entry name" value="transpos_IS110"/>
    <property type="match status" value="1"/>
</dbReference>
<gene>
    <name evidence="3" type="ORF">JN12_00135</name>
</gene>
<protein>
    <submittedName>
        <fullName evidence="3">Transposase</fullName>
    </submittedName>
</protein>
<dbReference type="GO" id="GO:0003677">
    <property type="term" value="F:DNA binding"/>
    <property type="evidence" value="ECO:0007669"/>
    <property type="project" value="InterPro"/>
</dbReference>
<evidence type="ECO:0000259" key="1">
    <source>
        <dbReference type="Pfam" id="PF01548"/>
    </source>
</evidence>
<feature type="domain" description="Transposase IS116/IS110/IS902 C-terminal" evidence="2">
    <location>
        <begin position="214"/>
        <end position="291"/>
    </location>
</feature>
<accession>A0A562WT33</accession>
<dbReference type="InterPro" id="IPR002525">
    <property type="entry name" value="Transp_IS110-like_N"/>
</dbReference>
<dbReference type="Pfam" id="PF01548">
    <property type="entry name" value="DEDD_Tnp_IS110"/>
    <property type="match status" value="1"/>
</dbReference>
<reference evidence="3 4" key="1">
    <citation type="submission" date="2019-07" db="EMBL/GenBank/DDBJ databases">
        <title>Genomic Encyclopedia of Archaeal and Bacterial Type Strains, Phase II (KMG-II): from individual species to whole genera.</title>
        <authorList>
            <person name="Goeker M."/>
        </authorList>
    </citation>
    <scope>NUCLEOTIDE SEQUENCE [LARGE SCALE GENOMIC DNA]</scope>
    <source>
        <strain evidence="3 4">ATCC BAA-1139</strain>
    </source>
</reference>
<comment type="caution">
    <text evidence="3">The sequence shown here is derived from an EMBL/GenBank/DDBJ whole genome shotgun (WGS) entry which is preliminary data.</text>
</comment>
<dbReference type="InterPro" id="IPR047650">
    <property type="entry name" value="Transpos_IS110"/>
</dbReference>
<dbReference type="PANTHER" id="PTHR33055">
    <property type="entry name" value="TRANSPOSASE FOR INSERTION SEQUENCE ELEMENT IS1111A"/>
    <property type="match status" value="1"/>
</dbReference>
<evidence type="ECO:0000259" key="2">
    <source>
        <dbReference type="Pfam" id="PF02371"/>
    </source>
</evidence>
<keyword evidence="4" id="KW-1185">Reference proteome</keyword>
<feature type="domain" description="Transposase IS110-like N-terminal" evidence="1">
    <location>
        <begin position="6"/>
        <end position="148"/>
    </location>
</feature>